<dbReference type="NCBIfam" id="TIGR00644">
    <property type="entry name" value="recJ"/>
    <property type="match status" value="1"/>
</dbReference>
<dbReference type="PANTHER" id="PTHR30255">
    <property type="entry name" value="SINGLE-STRANDED-DNA-SPECIFIC EXONUCLEASE RECJ"/>
    <property type="match status" value="1"/>
</dbReference>
<evidence type="ECO:0000256" key="5">
    <source>
        <dbReference type="ARBA" id="ARBA00022839"/>
    </source>
</evidence>
<evidence type="ECO:0000256" key="2">
    <source>
        <dbReference type="ARBA" id="ARBA00019841"/>
    </source>
</evidence>
<dbReference type="Pfam" id="PF01368">
    <property type="entry name" value="DHH"/>
    <property type="match status" value="1"/>
</dbReference>
<evidence type="ECO:0000313" key="9">
    <source>
        <dbReference type="EMBL" id="MEX1666163.1"/>
    </source>
</evidence>
<evidence type="ECO:0000313" key="10">
    <source>
        <dbReference type="Proteomes" id="UP001557484"/>
    </source>
</evidence>
<gene>
    <name evidence="9" type="primary">recJ</name>
    <name evidence="9" type="ORF">AB4875_11760</name>
</gene>
<dbReference type="GO" id="GO:0004527">
    <property type="term" value="F:exonuclease activity"/>
    <property type="evidence" value="ECO:0007669"/>
    <property type="project" value="UniProtKB-KW"/>
</dbReference>
<dbReference type="InterPro" id="IPR004610">
    <property type="entry name" value="RecJ"/>
</dbReference>
<evidence type="ECO:0000259" key="6">
    <source>
        <dbReference type="Pfam" id="PF01368"/>
    </source>
</evidence>
<feature type="domain" description="RecJ OB" evidence="8">
    <location>
        <begin position="466"/>
        <end position="575"/>
    </location>
</feature>
<evidence type="ECO:0000256" key="4">
    <source>
        <dbReference type="ARBA" id="ARBA00022801"/>
    </source>
</evidence>
<accession>A0ABV3TYW7</accession>
<feature type="domain" description="DDH" evidence="6">
    <location>
        <begin position="72"/>
        <end position="230"/>
    </location>
</feature>
<dbReference type="EMBL" id="JBFRYB010000001">
    <property type="protein sequence ID" value="MEX1666163.1"/>
    <property type="molecule type" value="Genomic_DNA"/>
</dbReference>
<keyword evidence="4" id="KW-0378">Hydrolase</keyword>
<reference evidence="9 10" key="1">
    <citation type="journal article" date="2011" name="Int. J. Syst. Evol. Microbiol.">
        <title>Zhongshania antarctica gen. nov., sp. nov. and Zhongshania guokunii sp. nov., gammaproteobacteria respectively isolated from coastal attached (fast) ice and surface seawater of the Antarctic.</title>
        <authorList>
            <person name="Li H.J."/>
            <person name="Zhang X.Y."/>
            <person name="Chen C.X."/>
            <person name="Zhang Y.J."/>
            <person name="Gao Z.M."/>
            <person name="Yu Y."/>
            <person name="Chen X.L."/>
            <person name="Chen B."/>
            <person name="Zhang Y.Z."/>
        </authorList>
    </citation>
    <scope>NUCLEOTIDE SEQUENCE [LARGE SCALE GENOMIC DNA]</scope>
    <source>
        <strain evidence="9 10">R06B22</strain>
    </source>
</reference>
<dbReference type="Proteomes" id="UP001557484">
    <property type="component" value="Unassembled WGS sequence"/>
</dbReference>
<name>A0ABV3TYW7_9GAMM</name>
<dbReference type="Gene3D" id="3.10.310.30">
    <property type="match status" value="1"/>
</dbReference>
<dbReference type="InterPro" id="IPR001667">
    <property type="entry name" value="DDH_dom"/>
</dbReference>
<dbReference type="InterPro" id="IPR038763">
    <property type="entry name" value="DHH_sf"/>
</dbReference>
<evidence type="ECO:0000256" key="1">
    <source>
        <dbReference type="ARBA" id="ARBA00005915"/>
    </source>
</evidence>
<dbReference type="Pfam" id="PF02272">
    <property type="entry name" value="DHHA1"/>
    <property type="match status" value="1"/>
</dbReference>
<keyword evidence="5 9" id="KW-0269">Exonuclease</keyword>
<comment type="similarity">
    <text evidence="1">Belongs to the RecJ family.</text>
</comment>
<sequence>MADFPDIILRTPAVTEFSATVPLLLQKLYGARGVLRDSDIETGLEQLPKPDMKGMTAACALLADAIQNQKRLLIVGDFDCDGATSTTVGLLGLRALGAVHVDYLVPNRFEYGYGLTPEIVAVAAERKPDLIITVDNGISSIEGVAAAAKLGIPVLVTDHHLPGDSLPAAAAIVNPNQHGCPFPAKSLAGVGVMFYVLLALRSELRERAWFSDARIEPNLAELLDLVALGTVADVVPLEQTNRVLVAQGLRRIRAGRCRPGIRALLRVAGKEASRLVAADMGFALGPRLNAAGRLDDISLGIRCLLTDDEDVALSLAAELDDLNRERRAIEQSMKDDAMKVLAHLQLDASNIPNGICLYDPTWHQGVVGILASRIKDRYHRPVIAFADADDHEMKGSARSIPGLHLRDALDLLAKRNPGLLNKFGGHAMAAGLSLAKADYSRFEAAFDAIVAELTSEEQLIAAVYSDGELQPEDFSIEHAELLRSAGPWGQNFPEPKFHGRFRLVQQRIVGQRHLKMVLAPLSENGDFSQQIIDAIAFNIDTAVWPNEQVDEIDVVYKLDSNLFRERLSVQLLVEHLQAATD</sequence>
<organism evidence="9 10">
    <name type="scientific">Zhongshania arctica</name>
    <dbReference type="NCBI Taxonomy" id="3238302"/>
    <lineage>
        <taxon>Bacteria</taxon>
        <taxon>Pseudomonadati</taxon>
        <taxon>Pseudomonadota</taxon>
        <taxon>Gammaproteobacteria</taxon>
        <taxon>Cellvibrionales</taxon>
        <taxon>Spongiibacteraceae</taxon>
        <taxon>Zhongshania</taxon>
    </lineage>
</organism>
<feature type="domain" description="DHHA1" evidence="7">
    <location>
        <begin position="356"/>
        <end position="450"/>
    </location>
</feature>
<keyword evidence="10" id="KW-1185">Reference proteome</keyword>
<dbReference type="InterPro" id="IPR051673">
    <property type="entry name" value="SSDNA_exonuclease_RecJ"/>
</dbReference>
<dbReference type="PANTHER" id="PTHR30255:SF2">
    <property type="entry name" value="SINGLE-STRANDED-DNA-SPECIFIC EXONUCLEASE RECJ"/>
    <property type="match status" value="1"/>
</dbReference>
<comment type="caution">
    <text evidence="9">The sequence shown here is derived from an EMBL/GenBank/DDBJ whole genome shotgun (WGS) entry which is preliminary data.</text>
</comment>
<dbReference type="Gene3D" id="3.90.1640.30">
    <property type="match status" value="1"/>
</dbReference>
<keyword evidence="3" id="KW-0540">Nuclease</keyword>
<dbReference type="RefSeq" id="WP_368376247.1">
    <property type="nucleotide sequence ID" value="NZ_JBFRYB010000001.1"/>
</dbReference>
<dbReference type="InterPro" id="IPR003156">
    <property type="entry name" value="DHHA1_dom"/>
</dbReference>
<dbReference type="SUPFAM" id="SSF64182">
    <property type="entry name" value="DHH phosphoesterases"/>
    <property type="match status" value="1"/>
</dbReference>
<evidence type="ECO:0000256" key="3">
    <source>
        <dbReference type="ARBA" id="ARBA00022722"/>
    </source>
</evidence>
<protein>
    <recommendedName>
        <fullName evidence="2">Single-stranded-DNA-specific exonuclease RecJ</fullName>
    </recommendedName>
</protein>
<proteinExistence type="inferred from homology"/>
<dbReference type="Pfam" id="PF17768">
    <property type="entry name" value="RecJ_OB"/>
    <property type="match status" value="1"/>
</dbReference>
<evidence type="ECO:0000259" key="7">
    <source>
        <dbReference type="Pfam" id="PF02272"/>
    </source>
</evidence>
<evidence type="ECO:0000259" key="8">
    <source>
        <dbReference type="Pfam" id="PF17768"/>
    </source>
</evidence>
<dbReference type="InterPro" id="IPR041122">
    <property type="entry name" value="RecJ_OB"/>
</dbReference>